<proteinExistence type="predicted"/>
<feature type="compositionally biased region" description="Basic and acidic residues" evidence="1">
    <location>
        <begin position="260"/>
        <end position="269"/>
    </location>
</feature>
<protein>
    <submittedName>
        <fullName evidence="2">Uncharacterized protein</fullName>
    </submittedName>
</protein>
<accession>A0AAW0GGY7</accession>
<dbReference type="Proteomes" id="UP001385951">
    <property type="component" value="Unassembled WGS sequence"/>
</dbReference>
<feature type="region of interest" description="Disordered" evidence="1">
    <location>
        <begin position="54"/>
        <end position="94"/>
    </location>
</feature>
<evidence type="ECO:0000256" key="1">
    <source>
        <dbReference type="SAM" id="MobiDB-lite"/>
    </source>
</evidence>
<feature type="compositionally biased region" description="Polar residues" evidence="1">
    <location>
        <begin position="226"/>
        <end position="250"/>
    </location>
</feature>
<feature type="compositionally biased region" description="Low complexity" evidence="1">
    <location>
        <begin position="326"/>
        <end position="339"/>
    </location>
</feature>
<reference evidence="2 3" key="1">
    <citation type="submission" date="2022-09" db="EMBL/GenBank/DDBJ databases">
        <authorList>
            <person name="Palmer J.M."/>
        </authorList>
    </citation>
    <scope>NUCLEOTIDE SEQUENCE [LARGE SCALE GENOMIC DNA]</scope>
    <source>
        <strain evidence="2 3">DSM 7382</strain>
    </source>
</reference>
<gene>
    <name evidence="2" type="ORF">QCA50_005441</name>
</gene>
<dbReference type="EMBL" id="JASBNA010000005">
    <property type="protein sequence ID" value="KAK7692036.1"/>
    <property type="molecule type" value="Genomic_DNA"/>
</dbReference>
<name>A0AAW0GGY7_9APHY</name>
<feature type="compositionally biased region" description="Polar residues" evidence="1">
    <location>
        <begin position="346"/>
        <end position="355"/>
    </location>
</feature>
<feature type="region of interest" description="Disordered" evidence="1">
    <location>
        <begin position="1"/>
        <end position="37"/>
    </location>
</feature>
<feature type="compositionally biased region" description="Low complexity" evidence="1">
    <location>
        <begin position="279"/>
        <end position="295"/>
    </location>
</feature>
<keyword evidence="3" id="KW-1185">Reference proteome</keyword>
<sequence>MLQYTQMAEENVRLKNDRKTSPPLRPAESRYNRLENDSDAMAISLPKEKAFDPDMFTLSPAPSSANIPALKSTAPRFRPLTEESDTEDLRPSAYTMRSVQPISIKPSREIYRKPSIGYQEMDVSSRSIPQGSVDVQMSGCSSSPIVSGFQHGNSREIAGPSNYRDREFRRPSVSRRPTLDSPAEEIGEDEMIRGELGRQKLQEILSSPAIMTTGMPAVESRRYSPESHSIPHTRNPSPISRGSSAAPNVLSSASSAAQQAERDRQERNRLAMATKDPTQQSQYSSSSSQQYNNYNRDIMHPQPTMPQRPQYTRRGSDSGNFRTKSHSVSSMSSSSMPMSNLAKSIRANQDGQRGQ</sequence>
<feature type="compositionally biased region" description="Basic and acidic residues" evidence="1">
    <location>
        <begin position="27"/>
        <end position="36"/>
    </location>
</feature>
<feature type="region of interest" description="Disordered" evidence="1">
    <location>
        <begin position="146"/>
        <end position="355"/>
    </location>
</feature>
<evidence type="ECO:0000313" key="3">
    <source>
        <dbReference type="Proteomes" id="UP001385951"/>
    </source>
</evidence>
<dbReference type="AlphaFoldDB" id="A0AAW0GGY7"/>
<organism evidence="2 3">
    <name type="scientific">Cerrena zonata</name>
    <dbReference type="NCBI Taxonomy" id="2478898"/>
    <lineage>
        <taxon>Eukaryota</taxon>
        <taxon>Fungi</taxon>
        <taxon>Dikarya</taxon>
        <taxon>Basidiomycota</taxon>
        <taxon>Agaricomycotina</taxon>
        <taxon>Agaricomycetes</taxon>
        <taxon>Polyporales</taxon>
        <taxon>Cerrenaceae</taxon>
        <taxon>Cerrena</taxon>
    </lineage>
</organism>
<feature type="compositionally biased region" description="Basic and acidic residues" evidence="1">
    <location>
        <begin position="190"/>
        <end position="201"/>
    </location>
</feature>
<evidence type="ECO:0000313" key="2">
    <source>
        <dbReference type="EMBL" id="KAK7692036.1"/>
    </source>
</evidence>
<comment type="caution">
    <text evidence="2">The sequence shown here is derived from an EMBL/GenBank/DDBJ whole genome shotgun (WGS) entry which is preliminary data.</text>
</comment>
<feature type="compositionally biased region" description="Basic and acidic residues" evidence="1">
    <location>
        <begin position="10"/>
        <end position="20"/>
    </location>
</feature>